<dbReference type="GO" id="GO:0000724">
    <property type="term" value="P:double-strand break repair via homologous recombination"/>
    <property type="evidence" value="ECO:0007669"/>
    <property type="project" value="UniProtKB-UniRule"/>
</dbReference>
<dbReference type="PANTHER" id="PTHR11070:SF48">
    <property type="entry name" value="ATP-DEPENDENT HELICASE_NUCLEASE SUBUNIT A"/>
    <property type="match status" value="1"/>
</dbReference>
<dbReference type="PROSITE" id="PS51198">
    <property type="entry name" value="UVRD_HELICASE_ATP_BIND"/>
    <property type="match status" value="1"/>
</dbReference>
<keyword evidence="9 13" id="KW-0234">DNA repair</keyword>
<evidence type="ECO:0000256" key="1">
    <source>
        <dbReference type="ARBA" id="ARBA00022722"/>
    </source>
</evidence>
<feature type="domain" description="UvrD-like helicase C-terminal" evidence="16">
    <location>
        <begin position="561"/>
        <end position="850"/>
    </location>
</feature>
<evidence type="ECO:0000256" key="8">
    <source>
        <dbReference type="ARBA" id="ARBA00023125"/>
    </source>
</evidence>
<dbReference type="GO" id="GO:0033202">
    <property type="term" value="C:DNA helicase complex"/>
    <property type="evidence" value="ECO:0007669"/>
    <property type="project" value="TreeGrafter"/>
</dbReference>
<keyword evidence="5 13" id="KW-0347">Helicase</keyword>
<dbReference type="PROSITE" id="PS51217">
    <property type="entry name" value="UVRD_HELICASE_CTER"/>
    <property type="match status" value="1"/>
</dbReference>
<dbReference type="GO" id="GO:0016887">
    <property type="term" value="F:ATP hydrolysis activity"/>
    <property type="evidence" value="ECO:0007669"/>
    <property type="project" value="RHEA"/>
</dbReference>
<evidence type="ECO:0000313" key="17">
    <source>
        <dbReference type="EMBL" id="TES49744.1"/>
    </source>
</evidence>
<dbReference type="Gene3D" id="3.40.50.300">
    <property type="entry name" value="P-loop containing nucleotide triphosphate hydrolases"/>
    <property type="match status" value="4"/>
</dbReference>
<evidence type="ECO:0000259" key="15">
    <source>
        <dbReference type="PROSITE" id="PS51198"/>
    </source>
</evidence>
<evidence type="ECO:0000256" key="9">
    <source>
        <dbReference type="ARBA" id="ARBA00023204"/>
    </source>
</evidence>
<dbReference type="GO" id="GO:0043138">
    <property type="term" value="F:3'-5' DNA helicase activity"/>
    <property type="evidence" value="ECO:0007669"/>
    <property type="project" value="UniProtKB-UniRule"/>
</dbReference>
<keyword evidence="1 13" id="KW-0540">Nuclease</keyword>
<keyword evidence="6 13" id="KW-0269">Exonuclease</keyword>
<accession>A0A4Y7WN79</accession>
<dbReference type="InterPro" id="IPR014152">
    <property type="entry name" value="AddA"/>
</dbReference>
<dbReference type="NCBIfam" id="TIGR02785">
    <property type="entry name" value="addA_Gpos"/>
    <property type="match status" value="1"/>
</dbReference>
<sequence length="1272" mass="148372">MSLVAFVQCMQCVNLTRPYLAMAIMKFTKKRINMHLKKCEIISVKERMKMPKWTLQEKPVDVSWTDEQWQAISLTGGNILVAAAAGSGKTAVLVERIVKRVIDPDDEVEMDRLLVVTFTKAAAAEMKARIGKRIEEELSVRPTPYLKRQYRLLNRASISTLHAFCSELIRAHYYEINVDPTIRLANDTERELLKEEVLEALLERYYAFNKEEMPDFYTMAEAYSGDRSDTSLRTLLLQLYTRSRSHPDPDRWLEESARMYEQPYGDVGESPWGKVILEEVLSFVSGAIANHSRGLQLAEQEDGPAFYRERLTEELEALRGFTNCHTWDQWQQRLHAFTWKRLPSKKKDDPSDPQVAERVKGLRDNSKKLVQKAQELLMTDSKGNQMRLQQMQGRVRMLTTLVKEFAKAYREEKAERSLMDFDDLEHFALDILSEQSIAEPSAIARQYKARFQEVLTDEYQDTNQVQEAILQLVANGENRFMVGDVKQSIYRFRLAEPGLFIEKQTTYEKLAFPLDTLSEAKGIRIDLAHNFRSRKEVLDAVNYVFAETMDKHVGEVEYDQTQALQYGNQDYRKEDEGYDVHVALVEKEDEENTSGFELSAEKEAKWTANKINELRESGYLVYDKKQNHMRPIEYRDITILMRSLPSAPVFVDVFKKAGIPLFSDRDEGYFRHVEVQIMLSLLKIIDNPFQDIPLASVLRSPIVGLKDDELASIRLHDQDGFFYEAVQATLMNEKKKSEWMERLTHFNKQLQNWRTRARTTAISTFIWELFTETGYDVFVGGLPGGKQRQANVRALYDRAKAFEDTSFRGIFRFLRFVERMEDQGDDFESARTVSEQENVVRLMSIHKSKGLEFPVVFVVDMWKQFNLMDTRRQTQIHQTLGFGSTYLDIERRVKYPTMAETAIKKLQEREQISEELRVLYVALTRAKEKLFLLGSVKDREAKMEVWMEQAESSLSLHERKQARRFFDWVVPVVLQHEGVNRVSNKKQHPSKWTLDDLVEVPTLALTQPQSVNPTVQLLKQLERVDGRTAGMESEVERRLAFHYLYPEATKTAAKQSVTELKRKTNWHSLNDTYQKNASHSIKEPRFLKGEQKLSSTEKGSLMHRIMQRLSFQTSDPSHIKQEIEAISNRLSLNQEERRVISYQRIIEFHQSSVGTRLLHAKKVKKEVPFSYIQPKGRFSSHEEDAEDDAVLIRGIIDVLWWDENGELCLLDYKTDRIPSSSLDKQEVEKVLKERYEHQIAYYKQAIETIWRVPVKECWLYFFDRGMDIQLFK</sequence>
<name>A0A4Y7WN79_9BACI</name>
<comment type="similarity">
    <text evidence="13">Belongs to the helicase family. AddA subfamily.</text>
</comment>
<dbReference type="PANTHER" id="PTHR11070">
    <property type="entry name" value="UVRD / RECB / PCRA DNA HELICASE FAMILY MEMBER"/>
    <property type="match status" value="1"/>
</dbReference>
<dbReference type="GO" id="GO:0005524">
    <property type="term" value="F:ATP binding"/>
    <property type="evidence" value="ECO:0007669"/>
    <property type="project" value="UniProtKB-UniRule"/>
</dbReference>
<dbReference type="Pfam" id="PF13361">
    <property type="entry name" value="UvrD_C"/>
    <property type="match status" value="1"/>
</dbReference>
<feature type="binding site" evidence="14">
    <location>
        <begin position="83"/>
        <end position="90"/>
    </location>
    <ligand>
        <name>ATP</name>
        <dbReference type="ChEBI" id="CHEBI:30616"/>
    </ligand>
</feature>
<evidence type="ECO:0000256" key="6">
    <source>
        <dbReference type="ARBA" id="ARBA00022839"/>
    </source>
</evidence>
<comment type="function">
    <text evidence="13">The heterodimer acts as both an ATP-dependent DNA helicase and an ATP-dependent, dual-direction single-stranded exonuclease. Recognizes the chi site generating a DNA molecule suitable for the initiation of homologous recombination. The AddA nuclease domain is required for chi fragment generation; this subunit has the helicase and 3' -&gt; 5' nuclease activities.</text>
</comment>
<dbReference type="EMBL" id="SNUX01000002">
    <property type="protein sequence ID" value="TES49744.1"/>
    <property type="molecule type" value="Genomic_DNA"/>
</dbReference>
<comment type="catalytic activity">
    <reaction evidence="11 13">
        <text>Couples ATP hydrolysis with the unwinding of duplex DNA by translocating in the 3'-5' direction.</text>
        <dbReference type="EC" id="5.6.2.4"/>
    </reaction>
</comment>
<evidence type="ECO:0000256" key="11">
    <source>
        <dbReference type="ARBA" id="ARBA00034617"/>
    </source>
</evidence>
<keyword evidence="2 13" id="KW-0547">Nucleotide-binding</keyword>
<evidence type="ECO:0000256" key="12">
    <source>
        <dbReference type="ARBA" id="ARBA00048988"/>
    </source>
</evidence>
<evidence type="ECO:0000256" key="4">
    <source>
        <dbReference type="ARBA" id="ARBA00022801"/>
    </source>
</evidence>
<evidence type="ECO:0000256" key="5">
    <source>
        <dbReference type="ARBA" id="ARBA00022806"/>
    </source>
</evidence>
<dbReference type="HAMAP" id="MF_01451">
    <property type="entry name" value="AddA"/>
    <property type="match status" value="1"/>
</dbReference>
<gene>
    <name evidence="13 17" type="primary">addA</name>
    <name evidence="17" type="ORF">E2L03_09820</name>
</gene>
<reference evidence="17 18" key="1">
    <citation type="submission" date="2019-03" db="EMBL/GenBank/DDBJ databases">
        <authorList>
            <person name="Liu G."/>
        </authorList>
    </citation>
    <scope>NUCLEOTIDE SEQUENCE [LARGE SCALE GENOMIC DNA]</scope>
    <source>
        <strain evidence="17 18">DSM 19099</strain>
    </source>
</reference>
<evidence type="ECO:0000259" key="16">
    <source>
        <dbReference type="PROSITE" id="PS51217"/>
    </source>
</evidence>
<dbReference type="AlphaFoldDB" id="A0A4Y7WN79"/>
<comment type="catalytic activity">
    <reaction evidence="12 13">
        <text>ATP + H2O = ADP + phosphate + H(+)</text>
        <dbReference type="Rhea" id="RHEA:13065"/>
        <dbReference type="ChEBI" id="CHEBI:15377"/>
        <dbReference type="ChEBI" id="CHEBI:15378"/>
        <dbReference type="ChEBI" id="CHEBI:30616"/>
        <dbReference type="ChEBI" id="CHEBI:43474"/>
        <dbReference type="ChEBI" id="CHEBI:456216"/>
        <dbReference type="EC" id="5.6.2.4"/>
    </reaction>
</comment>
<keyword evidence="7 13" id="KW-0067">ATP-binding</keyword>
<dbReference type="InterPro" id="IPR014016">
    <property type="entry name" value="UvrD-like_ATP-bd"/>
</dbReference>
<dbReference type="SUPFAM" id="SSF52540">
    <property type="entry name" value="P-loop containing nucleoside triphosphate hydrolases"/>
    <property type="match status" value="1"/>
</dbReference>
<dbReference type="InterPro" id="IPR011604">
    <property type="entry name" value="PDDEXK-like_dom_sf"/>
</dbReference>
<dbReference type="InterPro" id="IPR038726">
    <property type="entry name" value="PDDEXK_AddAB-type"/>
</dbReference>
<keyword evidence="10 13" id="KW-0413">Isomerase</keyword>
<protein>
    <recommendedName>
        <fullName evidence="13">ATP-dependent helicase/nuclease subunit A</fullName>
        <ecNumber evidence="13">3.1.-.-</ecNumber>
        <ecNumber evidence="13">5.6.2.4</ecNumber>
    </recommendedName>
    <alternativeName>
        <fullName evidence="13">ATP-dependent helicase/nuclease AddA</fullName>
    </alternativeName>
    <alternativeName>
        <fullName evidence="13">DNA 3'-5' helicase AddA</fullName>
    </alternativeName>
</protein>
<dbReference type="Gene3D" id="3.90.320.10">
    <property type="match status" value="1"/>
</dbReference>
<dbReference type="InterPro" id="IPR011335">
    <property type="entry name" value="Restrct_endonuc-II-like"/>
</dbReference>
<dbReference type="GO" id="GO:0008408">
    <property type="term" value="F:3'-5' exonuclease activity"/>
    <property type="evidence" value="ECO:0007669"/>
    <property type="project" value="UniProtKB-UniRule"/>
</dbReference>
<evidence type="ECO:0000256" key="10">
    <source>
        <dbReference type="ARBA" id="ARBA00023235"/>
    </source>
</evidence>
<dbReference type="GO" id="GO:0005829">
    <property type="term" value="C:cytosol"/>
    <property type="evidence" value="ECO:0007669"/>
    <property type="project" value="TreeGrafter"/>
</dbReference>
<feature type="domain" description="UvrD-like helicase ATP-binding" evidence="15">
    <location>
        <begin position="62"/>
        <end position="534"/>
    </location>
</feature>
<dbReference type="InterPro" id="IPR027417">
    <property type="entry name" value="P-loop_NTPase"/>
</dbReference>
<dbReference type="Pfam" id="PF00580">
    <property type="entry name" value="UvrD-helicase"/>
    <property type="match status" value="1"/>
</dbReference>
<evidence type="ECO:0000256" key="13">
    <source>
        <dbReference type="HAMAP-Rule" id="MF_01451"/>
    </source>
</evidence>
<evidence type="ECO:0000256" key="14">
    <source>
        <dbReference type="PROSITE-ProRule" id="PRU00560"/>
    </source>
</evidence>
<dbReference type="InterPro" id="IPR000212">
    <property type="entry name" value="DNA_helicase_UvrD/REP"/>
</dbReference>
<keyword evidence="8 13" id="KW-0238">DNA-binding</keyword>
<evidence type="ECO:0000256" key="3">
    <source>
        <dbReference type="ARBA" id="ARBA00022763"/>
    </source>
</evidence>
<keyword evidence="3 13" id="KW-0227">DNA damage</keyword>
<evidence type="ECO:0000313" key="18">
    <source>
        <dbReference type="Proteomes" id="UP000298210"/>
    </source>
</evidence>
<evidence type="ECO:0000256" key="2">
    <source>
        <dbReference type="ARBA" id="ARBA00022741"/>
    </source>
</evidence>
<dbReference type="FunFam" id="3.40.50.300:FF:001236">
    <property type="entry name" value="ATP-dependent helicase/nuclease subunit A"/>
    <property type="match status" value="1"/>
</dbReference>
<keyword evidence="4 13" id="KW-0378">Hydrolase</keyword>
<dbReference type="EC" id="3.1.-.-" evidence="13"/>
<dbReference type="Pfam" id="PF12705">
    <property type="entry name" value="PDDEXK_1"/>
    <property type="match status" value="1"/>
</dbReference>
<dbReference type="Proteomes" id="UP000298210">
    <property type="component" value="Unassembled WGS sequence"/>
</dbReference>
<dbReference type="SUPFAM" id="SSF52980">
    <property type="entry name" value="Restriction endonuclease-like"/>
    <property type="match status" value="1"/>
</dbReference>
<comment type="cofactor">
    <cofactor evidence="13">
        <name>Mg(2+)</name>
        <dbReference type="ChEBI" id="CHEBI:18420"/>
    </cofactor>
</comment>
<dbReference type="EC" id="5.6.2.4" evidence="13"/>
<evidence type="ECO:0000256" key="7">
    <source>
        <dbReference type="ARBA" id="ARBA00022840"/>
    </source>
</evidence>
<proteinExistence type="inferred from homology"/>
<dbReference type="GO" id="GO:0003690">
    <property type="term" value="F:double-stranded DNA binding"/>
    <property type="evidence" value="ECO:0007669"/>
    <property type="project" value="UniProtKB-UniRule"/>
</dbReference>
<organism evidence="17 18">
    <name type="scientific">Shouchella lehensis</name>
    <dbReference type="NCBI Taxonomy" id="300825"/>
    <lineage>
        <taxon>Bacteria</taxon>
        <taxon>Bacillati</taxon>
        <taxon>Bacillota</taxon>
        <taxon>Bacilli</taxon>
        <taxon>Bacillales</taxon>
        <taxon>Bacillaceae</taxon>
        <taxon>Shouchella</taxon>
    </lineage>
</organism>
<dbReference type="InterPro" id="IPR014017">
    <property type="entry name" value="DNA_helicase_UvrD-like_C"/>
</dbReference>
<comment type="subunit">
    <text evidence="13">Heterodimer of AddA and AddB/RexB.</text>
</comment>
<comment type="caution">
    <text evidence="17">The sequence shown here is derived from an EMBL/GenBank/DDBJ whole genome shotgun (WGS) entry which is preliminary data.</text>
</comment>